<dbReference type="InterPro" id="IPR036593">
    <property type="entry name" value="CPE0013-like_sf"/>
</dbReference>
<name>A0A7S7AYJ2_9SPIR</name>
<accession>A0A7S7AYJ2</accession>
<organism evidence="1 2">
    <name type="scientific">Treponema pedis</name>
    <dbReference type="NCBI Taxonomy" id="409322"/>
    <lineage>
        <taxon>Bacteria</taxon>
        <taxon>Pseudomonadati</taxon>
        <taxon>Spirochaetota</taxon>
        <taxon>Spirochaetia</taxon>
        <taxon>Spirochaetales</taxon>
        <taxon>Treponemataceae</taxon>
        <taxon>Treponema</taxon>
    </lineage>
</organism>
<reference evidence="1 2" key="1">
    <citation type="submission" date="2020-09" db="EMBL/GenBank/DDBJ databases">
        <title>Characterization of Treponema spp. from bovine digital dermatitis in Korea.</title>
        <authorList>
            <person name="Espiritu H.M."/>
            <person name="Cho Y.I."/>
            <person name="Mamuad L."/>
        </authorList>
    </citation>
    <scope>NUCLEOTIDE SEQUENCE [LARGE SCALE GENOMIC DNA]</scope>
    <source>
        <strain evidence="1 2">KS1</strain>
    </source>
</reference>
<dbReference type="SUPFAM" id="SSF160148">
    <property type="entry name" value="CPE0013-like"/>
    <property type="match status" value="1"/>
</dbReference>
<dbReference type="Pfam" id="PF07892">
    <property type="entry name" value="DUF1667"/>
    <property type="match status" value="1"/>
</dbReference>
<dbReference type="RefSeq" id="WP_024465194.1">
    <property type="nucleotide sequence ID" value="NZ_CP061839.1"/>
</dbReference>
<proteinExistence type="predicted"/>
<dbReference type="Proteomes" id="UP000593915">
    <property type="component" value="Chromosome"/>
</dbReference>
<dbReference type="AlphaFoldDB" id="A0A7S7AYJ2"/>
<dbReference type="GeneID" id="301090713"/>
<dbReference type="PANTHER" id="PTHR39450:SF1">
    <property type="entry name" value="DUF1667 DOMAIN-CONTAINING PROTEIN"/>
    <property type="match status" value="1"/>
</dbReference>
<evidence type="ECO:0000313" key="2">
    <source>
        <dbReference type="Proteomes" id="UP000593915"/>
    </source>
</evidence>
<sequence>MSEALQKKEFTCVSCPMGCRLTVYKNEKNEDIVEGYTCKRGIEYGLQEIKDPRRNISSTVMIEGSFLPSIPVKTSAPIPKGLIFNVMEKINGIKVKAPIKTGEIIIKNVLNTGSDIVAARTMEIKNLL</sequence>
<protein>
    <submittedName>
        <fullName evidence="1">DUF1667 domain-containing protein</fullName>
    </submittedName>
</protein>
<dbReference type="Gene3D" id="3.10.530.10">
    <property type="entry name" value="CPE0013-like"/>
    <property type="match status" value="1"/>
</dbReference>
<dbReference type="InterPro" id="IPR012460">
    <property type="entry name" value="DUF1667"/>
</dbReference>
<gene>
    <name evidence="1" type="ORF">IFE08_09285</name>
</gene>
<evidence type="ECO:0000313" key="1">
    <source>
        <dbReference type="EMBL" id="QOW62191.1"/>
    </source>
</evidence>
<dbReference type="EMBL" id="CP061839">
    <property type="protein sequence ID" value="QOW62191.1"/>
    <property type="molecule type" value="Genomic_DNA"/>
</dbReference>
<dbReference type="PANTHER" id="PTHR39450">
    <property type="entry name" value="MOLYBDOPTERIN OXIDOREDUCTASE, 4FE-4S CLUSTER-BINDING SUBUNIT"/>
    <property type="match status" value="1"/>
</dbReference>